<evidence type="ECO:0000259" key="2">
    <source>
        <dbReference type="PROSITE" id="PS51471"/>
    </source>
</evidence>
<dbReference type="Pfam" id="PF13532">
    <property type="entry name" value="2OG-FeII_Oxy_2"/>
    <property type="match status" value="1"/>
</dbReference>
<feature type="domain" description="Fe2OG dioxygenase" evidence="2">
    <location>
        <begin position="112"/>
        <end position="242"/>
    </location>
</feature>
<evidence type="ECO:0000313" key="3">
    <source>
        <dbReference type="Proteomes" id="UP000504637"/>
    </source>
</evidence>
<dbReference type="OrthoDB" id="445341at2759"/>
<dbReference type="Proteomes" id="UP000504637">
    <property type="component" value="Unplaced"/>
</dbReference>
<dbReference type="GO" id="GO:0051213">
    <property type="term" value="F:dioxygenase activity"/>
    <property type="evidence" value="ECO:0007669"/>
    <property type="project" value="InterPro"/>
</dbReference>
<dbReference type="PROSITE" id="PS51471">
    <property type="entry name" value="FE2OG_OXY"/>
    <property type="match status" value="1"/>
</dbReference>
<dbReference type="GeneID" id="54365227"/>
<gene>
    <name evidence="4" type="ORF">K489DRAFT_408046</name>
</gene>
<dbReference type="RefSeq" id="XP_033462414.1">
    <property type="nucleotide sequence ID" value="XM_033607427.1"/>
</dbReference>
<dbReference type="InterPro" id="IPR005123">
    <property type="entry name" value="Oxoglu/Fe-dep_dioxygenase_dom"/>
</dbReference>
<accession>A0A6J3MBW7</accession>
<dbReference type="AlphaFoldDB" id="A0A6J3MBW7"/>
<sequence>MDAATGTGPPVSALFGPGLEAESLGSCLHYNVIPEDLASSIFTALNQEISWQAMHHQQGVVPRRVCCQASVDPVDGSSPIYRHPSDRTMPTEPWTPFVDQIRTVASGLVGHELNHALIQLYRSGNDYISEHSDKTLDIVPDSYIVNVSFGAQRTMRLRTKRAPRNTGEERPGGRDAASRLQPEPRTTYRIALPHNSMVAMTLETNARYLHGINADKRPGVELAEEETAFDGQRISLTFRRIGTFLDADGKRIWGQGATGKRKGDAQGVICGDEIESQRLIDAFGRENVTSERDWGRCYGKGSDVLHLKG</sequence>
<reference evidence="4" key="1">
    <citation type="submission" date="2020-01" db="EMBL/GenBank/DDBJ databases">
        <authorList>
            <consortium name="DOE Joint Genome Institute"/>
            <person name="Haridas S."/>
            <person name="Albert R."/>
            <person name="Binder M."/>
            <person name="Bloem J."/>
            <person name="Labutti K."/>
            <person name="Salamov A."/>
            <person name="Andreopoulos B."/>
            <person name="Baker S.E."/>
            <person name="Barry K."/>
            <person name="Bills G."/>
            <person name="Bluhm B.H."/>
            <person name="Cannon C."/>
            <person name="Castanera R."/>
            <person name="Culley D.E."/>
            <person name="Daum C."/>
            <person name="Ezra D."/>
            <person name="Gonzalez J.B."/>
            <person name="Henrissat B."/>
            <person name="Kuo A."/>
            <person name="Liang C."/>
            <person name="Lipzen A."/>
            <person name="Lutzoni F."/>
            <person name="Magnuson J."/>
            <person name="Mondo S."/>
            <person name="Nolan M."/>
            <person name="Ohm R."/>
            <person name="Pangilinan J."/>
            <person name="Park H.-J."/>
            <person name="Ramirez L."/>
            <person name="Alfaro M."/>
            <person name="Sun H."/>
            <person name="Tritt A."/>
            <person name="Yoshinaga Y."/>
            <person name="Zwiers L.-H."/>
            <person name="Turgeon B.G."/>
            <person name="Goodwin S.B."/>
            <person name="Spatafora J.W."/>
            <person name="Crous P.W."/>
            <person name="Grigoriev I.V."/>
        </authorList>
    </citation>
    <scope>NUCLEOTIDE SEQUENCE</scope>
    <source>
        <strain evidence="4">CBS 342.82</strain>
    </source>
</reference>
<protein>
    <recommendedName>
        <fullName evidence="2">Fe2OG dioxygenase domain-containing protein</fullName>
    </recommendedName>
</protein>
<name>A0A6J3MBW7_9PEZI</name>
<dbReference type="InterPro" id="IPR027450">
    <property type="entry name" value="AlkB-like"/>
</dbReference>
<dbReference type="InterPro" id="IPR037151">
    <property type="entry name" value="AlkB-like_sf"/>
</dbReference>
<proteinExistence type="predicted"/>
<keyword evidence="3" id="KW-1185">Reference proteome</keyword>
<evidence type="ECO:0000313" key="4">
    <source>
        <dbReference type="RefSeq" id="XP_033462414.1"/>
    </source>
</evidence>
<feature type="region of interest" description="Disordered" evidence="1">
    <location>
        <begin position="159"/>
        <end position="184"/>
    </location>
</feature>
<dbReference type="PANTHER" id="PTHR31212:SF5">
    <property type="entry name" value="ISOCHORISMATASE FAMILY PROTEIN FAMILY (AFU_ORTHOLOGUE AFUA_3G14500)"/>
    <property type="match status" value="1"/>
</dbReference>
<dbReference type="SUPFAM" id="SSF51197">
    <property type="entry name" value="Clavaminate synthase-like"/>
    <property type="match status" value="1"/>
</dbReference>
<evidence type="ECO:0000256" key="1">
    <source>
        <dbReference type="SAM" id="MobiDB-lite"/>
    </source>
</evidence>
<organism evidence="4">
    <name type="scientific">Dissoconium aciculare CBS 342.82</name>
    <dbReference type="NCBI Taxonomy" id="1314786"/>
    <lineage>
        <taxon>Eukaryota</taxon>
        <taxon>Fungi</taxon>
        <taxon>Dikarya</taxon>
        <taxon>Ascomycota</taxon>
        <taxon>Pezizomycotina</taxon>
        <taxon>Dothideomycetes</taxon>
        <taxon>Dothideomycetidae</taxon>
        <taxon>Mycosphaerellales</taxon>
        <taxon>Dissoconiaceae</taxon>
        <taxon>Dissoconium</taxon>
    </lineage>
</organism>
<dbReference type="GO" id="GO:0006307">
    <property type="term" value="P:DNA alkylation repair"/>
    <property type="evidence" value="ECO:0007669"/>
    <property type="project" value="InterPro"/>
</dbReference>
<dbReference type="PANTHER" id="PTHR31212">
    <property type="entry name" value="ALPHA-KETOGLUTARATE-DEPENDENT DIOXYGENASE ALKB HOMOLOG 3"/>
    <property type="match status" value="1"/>
</dbReference>
<dbReference type="Gene3D" id="2.60.120.590">
    <property type="entry name" value="Alpha-ketoglutarate-dependent dioxygenase AlkB-like"/>
    <property type="match status" value="1"/>
</dbReference>
<feature type="compositionally biased region" description="Basic and acidic residues" evidence="1">
    <location>
        <begin position="166"/>
        <end position="177"/>
    </location>
</feature>
<reference evidence="4" key="3">
    <citation type="submission" date="2025-08" db="UniProtKB">
        <authorList>
            <consortium name="RefSeq"/>
        </authorList>
    </citation>
    <scope>IDENTIFICATION</scope>
    <source>
        <strain evidence="4">CBS 342.82</strain>
    </source>
</reference>
<dbReference type="InterPro" id="IPR032854">
    <property type="entry name" value="ALKBH3"/>
</dbReference>
<reference evidence="4" key="2">
    <citation type="submission" date="2020-04" db="EMBL/GenBank/DDBJ databases">
        <authorList>
            <consortium name="NCBI Genome Project"/>
        </authorList>
    </citation>
    <scope>NUCLEOTIDE SEQUENCE</scope>
    <source>
        <strain evidence="4">CBS 342.82</strain>
    </source>
</reference>